<reference evidence="1 2" key="1">
    <citation type="submission" date="2016-10" db="EMBL/GenBank/DDBJ databases">
        <authorList>
            <person name="de Groot N.N."/>
        </authorList>
    </citation>
    <scope>NUCLEOTIDE SEQUENCE [LARGE SCALE GENOMIC DNA]</scope>
    <source>
        <strain evidence="1 2">BS3655</strain>
    </source>
</reference>
<gene>
    <name evidence="1" type="ORF">SAMN04490185_5764</name>
</gene>
<accession>A0A1H5IUT7</accession>
<evidence type="ECO:0000313" key="1">
    <source>
        <dbReference type="EMBL" id="SEE44015.1"/>
    </source>
</evidence>
<protein>
    <submittedName>
        <fullName evidence="1">Uncharacterized protein</fullName>
    </submittedName>
</protein>
<proteinExistence type="predicted"/>
<dbReference type="Proteomes" id="UP000183114">
    <property type="component" value="Unassembled WGS sequence"/>
</dbReference>
<evidence type="ECO:0000313" key="2">
    <source>
        <dbReference type="Proteomes" id="UP000183114"/>
    </source>
</evidence>
<dbReference type="EMBL" id="FNTF01000002">
    <property type="protein sequence ID" value="SEE44015.1"/>
    <property type="molecule type" value="Genomic_DNA"/>
</dbReference>
<sequence length="33" mass="3553">MNPLENTTPHVTLTFSLPEDYLPPSGGAKAKLI</sequence>
<organism evidence="1 2">
    <name type="scientific">Pseudomonas frederiksbergensis</name>
    <dbReference type="NCBI Taxonomy" id="104087"/>
    <lineage>
        <taxon>Bacteria</taxon>
        <taxon>Pseudomonadati</taxon>
        <taxon>Pseudomonadota</taxon>
        <taxon>Gammaproteobacteria</taxon>
        <taxon>Pseudomonadales</taxon>
        <taxon>Pseudomonadaceae</taxon>
        <taxon>Pseudomonas</taxon>
    </lineage>
</organism>
<dbReference type="AlphaFoldDB" id="A0A1H5IUT7"/>
<name>A0A1H5IUT7_9PSED</name>